<keyword evidence="1" id="KW-0472">Membrane</keyword>
<feature type="domain" description="GspL cytoplasmic actin-ATPase-like" evidence="2">
    <location>
        <begin position="34"/>
        <end position="215"/>
    </location>
</feature>
<dbReference type="InterPro" id="IPR007812">
    <property type="entry name" value="T2SS_protein-GspL"/>
</dbReference>
<dbReference type="GO" id="GO:0015627">
    <property type="term" value="C:type II protein secretion system complex"/>
    <property type="evidence" value="ECO:0007669"/>
    <property type="project" value="InterPro"/>
</dbReference>
<dbReference type="SUPFAM" id="SSF53067">
    <property type="entry name" value="Actin-like ATPase domain"/>
    <property type="match status" value="1"/>
</dbReference>
<organism evidence="3 4">
    <name type="scientific">Sphingomonas leidyi</name>
    <dbReference type="NCBI Taxonomy" id="68569"/>
    <lineage>
        <taxon>Bacteria</taxon>
        <taxon>Pseudomonadati</taxon>
        <taxon>Pseudomonadota</taxon>
        <taxon>Alphaproteobacteria</taxon>
        <taxon>Sphingomonadales</taxon>
        <taxon>Sphingomonadaceae</taxon>
        <taxon>Sphingomonas</taxon>
    </lineage>
</organism>
<gene>
    <name evidence="3" type="ORF">FHR20_003476</name>
</gene>
<dbReference type="InterPro" id="IPR024230">
    <property type="entry name" value="GspL_cyto_dom"/>
</dbReference>
<evidence type="ECO:0000259" key="2">
    <source>
        <dbReference type="Pfam" id="PF05134"/>
    </source>
</evidence>
<dbReference type="NCBIfam" id="TIGR01709">
    <property type="entry name" value="typeII_sec_gspL"/>
    <property type="match status" value="1"/>
</dbReference>
<name>A0A7X5V2B8_9SPHN</name>
<protein>
    <submittedName>
        <fullName evidence="3">General secretion pathway protein L</fullName>
    </submittedName>
</protein>
<dbReference type="InterPro" id="IPR043129">
    <property type="entry name" value="ATPase_NBD"/>
</dbReference>
<dbReference type="Gene3D" id="3.30.420.380">
    <property type="match status" value="1"/>
</dbReference>
<evidence type="ECO:0000313" key="3">
    <source>
        <dbReference type="EMBL" id="NIJ66503.1"/>
    </source>
</evidence>
<dbReference type="Proteomes" id="UP000564677">
    <property type="component" value="Unassembled WGS sequence"/>
</dbReference>
<dbReference type="AlphaFoldDB" id="A0A7X5V2B8"/>
<dbReference type="GO" id="GO:0015628">
    <property type="term" value="P:protein secretion by the type II secretion system"/>
    <property type="evidence" value="ECO:0007669"/>
    <property type="project" value="InterPro"/>
</dbReference>
<reference evidence="3 4" key="1">
    <citation type="submission" date="2020-03" db="EMBL/GenBank/DDBJ databases">
        <title>Genomic Encyclopedia of Type Strains, Phase IV (KMG-IV): sequencing the most valuable type-strain genomes for metagenomic binning, comparative biology and taxonomic classification.</title>
        <authorList>
            <person name="Goeker M."/>
        </authorList>
    </citation>
    <scope>NUCLEOTIDE SEQUENCE [LARGE SCALE GENOMIC DNA]</scope>
    <source>
        <strain evidence="3 4">DSM 4733</strain>
    </source>
</reference>
<dbReference type="GO" id="GO:0009276">
    <property type="term" value="C:Gram-negative-bacterium-type cell wall"/>
    <property type="evidence" value="ECO:0007669"/>
    <property type="project" value="InterPro"/>
</dbReference>
<dbReference type="CDD" id="cd24017">
    <property type="entry name" value="ASKHA_T2SSL_N"/>
    <property type="match status" value="1"/>
</dbReference>
<dbReference type="EMBL" id="JAASQV010000003">
    <property type="protein sequence ID" value="NIJ66503.1"/>
    <property type="molecule type" value="Genomic_DNA"/>
</dbReference>
<dbReference type="Pfam" id="PF05134">
    <property type="entry name" value="T2SSL"/>
    <property type="match status" value="1"/>
</dbReference>
<feature type="transmembrane region" description="Helical" evidence="1">
    <location>
        <begin position="228"/>
        <end position="250"/>
    </location>
</feature>
<accession>A0A7X5V2B8</accession>
<proteinExistence type="predicted"/>
<evidence type="ECO:0000256" key="1">
    <source>
        <dbReference type="SAM" id="Phobius"/>
    </source>
</evidence>
<keyword evidence="4" id="KW-1185">Reference proteome</keyword>
<sequence>MTMSPNTRGASDPSEPPAAGVWTLAGDRLIIAARDWPATILVPTGQVRLLAVDLPLPSHARRVAALPFAIEDRIAEPVDSVHLALGGQIAPGRYLVGVVRHEAMARWIAQAEEAGIGHAAMVPEVLTLPRPAEGWAVSQAGGRAAVRDAEGTGFEVPADLLRPAWEAAGRPGVTSYGERLPDDMQKGAATLDPSAVGPGAGAAVATLDLRQGAYAVRKTARSGLWRKFVWVAAIGAAAHAVIALGDVIMLRNIADRREAEARATASLAAPGVTLGDDLANSITGMLPAGGGARVPQPFVPLVTRVSGALGPLAGAFAVRAMTFEGKLLTLDLDASPDTELASRIEATLKAAGIGARVVRSPEGAIRITASAA</sequence>
<keyword evidence="1" id="KW-1133">Transmembrane helix</keyword>
<comment type="caution">
    <text evidence="3">The sequence shown here is derived from an EMBL/GenBank/DDBJ whole genome shotgun (WGS) entry which is preliminary data.</text>
</comment>
<keyword evidence="1" id="KW-0812">Transmembrane</keyword>
<evidence type="ECO:0000313" key="4">
    <source>
        <dbReference type="Proteomes" id="UP000564677"/>
    </source>
</evidence>